<accession>A0ACC7NRX1</accession>
<comment type="caution">
    <text evidence="1">The sequence shown here is derived from an EMBL/GenBank/DDBJ whole genome shotgun (WGS) entry which is preliminary data.</text>
</comment>
<sequence>MGSCGSALPEERFGHLVRKHPCFSGEGHFKFGRIHLPVSPACNIRCKFCKRSFNKSEHRPGVASELVKPEAVNALIEKALRLCPELTVAGIAGPGDTLATPHALEAFEQVHERYPELINCLSTNGLLLEQHAERIANVGVQTVTVTVNGVEPAIQEQICSSIALDGKLIMGRAAAETLIRAQLAGIRKASALGITIKINTVLIPGINEGHIGEIARQTRDAGASLINIIPLIPQHELSHIEAPDCFQLGDAREAAEQYLPVFRHCQQCRADACGIPGSGRDLASQLYDKPVAETFSHG</sequence>
<organism evidence="1 2">
    <name type="scientific">Paenibacillus mesotrionivorans</name>
    <dbReference type="NCBI Taxonomy" id="3160968"/>
    <lineage>
        <taxon>Bacteria</taxon>
        <taxon>Bacillati</taxon>
        <taxon>Bacillota</taxon>
        <taxon>Bacilli</taxon>
        <taxon>Bacillales</taxon>
        <taxon>Paenibacillaceae</taxon>
        <taxon>Paenibacillus</taxon>
    </lineage>
</organism>
<name>A0ACC7NRX1_9BACL</name>
<evidence type="ECO:0000313" key="1">
    <source>
        <dbReference type="EMBL" id="MFM9327469.1"/>
    </source>
</evidence>
<protein>
    <submittedName>
        <fullName evidence="1">Radical SAM protein</fullName>
    </submittedName>
</protein>
<dbReference type="EMBL" id="JBJURJ010000002">
    <property type="protein sequence ID" value="MFM9327469.1"/>
    <property type="molecule type" value="Genomic_DNA"/>
</dbReference>
<evidence type="ECO:0000313" key="2">
    <source>
        <dbReference type="Proteomes" id="UP001631969"/>
    </source>
</evidence>
<reference evidence="1" key="1">
    <citation type="submission" date="2024-12" db="EMBL/GenBank/DDBJ databases">
        <authorList>
            <person name="Wu N."/>
        </authorList>
    </citation>
    <scope>NUCLEOTIDE SEQUENCE</scope>
    <source>
        <strain evidence="1">P15</strain>
    </source>
</reference>
<keyword evidence="2" id="KW-1185">Reference proteome</keyword>
<gene>
    <name evidence="1" type="ORF">ACI1P1_04055</name>
</gene>
<dbReference type="Proteomes" id="UP001631969">
    <property type="component" value="Unassembled WGS sequence"/>
</dbReference>
<proteinExistence type="predicted"/>